<evidence type="ECO:0000313" key="1">
    <source>
        <dbReference type="Proteomes" id="UP000887579"/>
    </source>
</evidence>
<sequence length="236" mass="25852">MLYKLLLLFVLSIVEINGNSCFNCVSNKFQNNFDNFIDVPRNSKIMFPLEKSDCTNPKRITCNGECVGVKIEKYTRGGEPSVGYLHGCAEHVLTKKFLNNSPVANFEKLCDKSDEFELSFTVKAKVTFCRCKEQMCNNPVKDFVNADYVAPPSSQISSSSSSRSEVNHSKAAISSSATSAAAFSSFISTSTAKTATLATTVIGTNALAISLSSNLQIDPLKFILPNLVAFLIYQMF</sequence>
<organism evidence="1 2">
    <name type="scientific">Panagrolaimus sp. ES5</name>
    <dbReference type="NCBI Taxonomy" id="591445"/>
    <lineage>
        <taxon>Eukaryota</taxon>
        <taxon>Metazoa</taxon>
        <taxon>Ecdysozoa</taxon>
        <taxon>Nematoda</taxon>
        <taxon>Chromadorea</taxon>
        <taxon>Rhabditida</taxon>
        <taxon>Tylenchina</taxon>
        <taxon>Panagrolaimomorpha</taxon>
        <taxon>Panagrolaimoidea</taxon>
        <taxon>Panagrolaimidae</taxon>
        <taxon>Panagrolaimus</taxon>
    </lineage>
</organism>
<reference evidence="2" key="1">
    <citation type="submission" date="2022-11" db="UniProtKB">
        <authorList>
            <consortium name="WormBaseParasite"/>
        </authorList>
    </citation>
    <scope>IDENTIFICATION</scope>
</reference>
<proteinExistence type="predicted"/>
<accession>A0AC34FJI0</accession>
<dbReference type="WBParaSite" id="ES5_v2.g17179.t1">
    <property type="protein sequence ID" value="ES5_v2.g17179.t1"/>
    <property type="gene ID" value="ES5_v2.g17179"/>
</dbReference>
<evidence type="ECO:0000313" key="2">
    <source>
        <dbReference type="WBParaSite" id="ES5_v2.g17179.t1"/>
    </source>
</evidence>
<name>A0AC34FJI0_9BILA</name>
<dbReference type="Proteomes" id="UP000887579">
    <property type="component" value="Unplaced"/>
</dbReference>
<protein>
    <submittedName>
        <fullName evidence="2">Uncharacterized protein</fullName>
    </submittedName>
</protein>